<feature type="coiled-coil region" evidence="1">
    <location>
        <begin position="85"/>
        <end position="115"/>
    </location>
</feature>
<feature type="region of interest" description="Disordered" evidence="2">
    <location>
        <begin position="175"/>
        <end position="200"/>
    </location>
</feature>
<gene>
    <name evidence="4" type="ORF">F6J89_06540</name>
</gene>
<keyword evidence="3" id="KW-0472">Membrane</keyword>
<feature type="compositionally biased region" description="Polar residues" evidence="2">
    <location>
        <begin position="268"/>
        <end position="288"/>
    </location>
</feature>
<feature type="region of interest" description="Disordered" evidence="2">
    <location>
        <begin position="253"/>
        <end position="311"/>
    </location>
</feature>
<reference evidence="4" key="1">
    <citation type="submission" date="2019-11" db="EMBL/GenBank/DDBJ databases">
        <title>Genomic insights into an expanded diversity of filamentous marine cyanobacteria reveals the extraordinary biosynthetic potential of Moorea and Okeania.</title>
        <authorList>
            <person name="Ferreira Leao T."/>
            <person name="Wang M."/>
            <person name="Moss N."/>
            <person name="Da Silva R."/>
            <person name="Sanders J."/>
            <person name="Nurk S."/>
            <person name="Gurevich A."/>
            <person name="Humphrey G."/>
            <person name="Reher R."/>
            <person name="Zhu Q."/>
            <person name="Belda-Ferre P."/>
            <person name="Glukhov E."/>
            <person name="Rex R."/>
            <person name="Dorrestein P.C."/>
            <person name="Knight R."/>
            <person name="Pevzner P."/>
            <person name="Gerwick W.H."/>
            <person name="Gerwick L."/>
        </authorList>
    </citation>
    <scope>NUCLEOTIDE SEQUENCE</scope>
    <source>
        <strain evidence="4">SIO1C4</strain>
    </source>
</reference>
<evidence type="ECO:0000256" key="2">
    <source>
        <dbReference type="SAM" id="MobiDB-lite"/>
    </source>
</evidence>
<evidence type="ECO:0000256" key="1">
    <source>
        <dbReference type="SAM" id="Coils"/>
    </source>
</evidence>
<evidence type="ECO:0000313" key="4">
    <source>
        <dbReference type="EMBL" id="NER27291.1"/>
    </source>
</evidence>
<comment type="caution">
    <text evidence="4">The sequence shown here is derived from an EMBL/GenBank/DDBJ whole genome shotgun (WGS) entry which is preliminary data.</text>
</comment>
<sequence>MTGSPLQKFVLTPIVLSASVFAVLTLPLALHGSKEINLQMEKEQVFHGRLRDVATPYLGLAAAISFGAGVTSVAVAGWRESSHKSAQVEGQVSTLKHELEEKEDLLEKLKLSESKLAASGLKEFLSEEAIPEQPLNSTSANLDAKTLLEPPILRDQAVEDHPVAAYPSASVPTYLNSSHPKDSPVKPVLKSSTMATSTTPSGVEELHSQMQQLMAQMNYLQKAMQAMPTVANSEPQSQQFVKSWSVYESIGGQSEMETPWQETDWKSQETITQIPKSQGTSASWSQQKPRALRARALRTSYSLADNNPKSA</sequence>
<name>A0A6B3NCD0_9CYAN</name>
<feature type="compositionally biased region" description="Polar residues" evidence="2">
    <location>
        <begin position="299"/>
        <end position="311"/>
    </location>
</feature>
<keyword evidence="1" id="KW-0175">Coiled coil</keyword>
<protein>
    <submittedName>
        <fullName evidence="4">Uncharacterized protein</fullName>
    </submittedName>
</protein>
<feature type="compositionally biased region" description="Polar residues" evidence="2">
    <location>
        <begin position="190"/>
        <end position="200"/>
    </location>
</feature>
<feature type="transmembrane region" description="Helical" evidence="3">
    <location>
        <begin position="9"/>
        <end position="30"/>
    </location>
</feature>
<proteinExistence type="predicted"/>
<feature type="transmembrane region" description="Helical" evidence="3">
    <location>
        <begin position="57"/>
        <end position="78"/>
    </location>
</feature>
<keyword evidence="3" id="KW-0812">Transmembrane</keyword>
<organism evidence="4">
    <name type="scientific">Symploca sp. SIO1C4</name>
    <dbReference type="NCBI Taxonomy" id="2607765"/>
    <lineage>
        <taxon>Bacteria</taxon>
        <taxon>Bacillati</taxon>
        <taxon>Cyanobacteriota</taxon>
        <taxon>Cyanophyceae</taxon>
        <taxon>Coleofasciculales</taxon>
        <taxon>Coleofasciculaceae</taxon>
        <taxon>Symploca</taxon>
    </lineage>
</organism>
<keyword evidence="3" id="KW-1133">Transmembrane helix</keyword>
<dbReference type="EMBL" id="JAAHFQ010000088">
    <property type="protein sequence ID" value="NER27291.1"/>
    <property type="molecule type" value="Genomic_DNA"/>
</dbReference>
<accession>A0A6B3NCD0</accession>
<dbReference type="AlphaFoldDB" id="A0A6B3NCD0"/>
<evidence type="ECO:0000256" key="3">
    <source>
        <dbReference type="SAM" id="Phobius"/>
    </source>
</evidence>